<feature type="coiled-coil region" evidence="10">
    <location>
        <begin position="1010"/>
        <end position="1051"/>
    </location>
</feature>
<dbReference type="InterPro" id="IPR001841">
    <property type="entry name" value="Znf_RING"/>
</dbReference>
<feature type="region of interest" description="Disordered" evidence="11">
    <location>
        <begin position="1"/>
        <end position="32"/>
    </location>
</feature>
<dbReference type="InterPro" id="IPR000571">
    <property type="entry name" value="Znf_CCCH"/>
</dbReference>
<gene>
    <name evidence="15" type="ORF">J3R30DRAFT_3466667</name>
</gene>
<feature type="domain" description="RING-type" evidence="14">
    <location>
        <begin position="751"/>
        <end position="967"/>
    </location>
</feature>
<comment type="catalytic activity">
    <reaction evidence="1">
        <text>[E2 ubiquitin-conjugating enzyme]-S-ubiquitinyl-L-cysteine + [acceptor protein]-L-lysine = [E2 ubiquitin-conjugating enzyme]-L-cysteine + [acceptor protein]-N(6)-ubiquitinyl-L-lysine.</text>
        <dbReference type="EC" id="2.3.2.31"/>
    </reaction>
</comment>
<dbReference type="EC" id="2.3.2.31" evidence="2"/>
<dbReference type="SMART" id="SM00184">
    <property type="entry name" value="RING"/>
    <property type="match status" value="1"/>
</dbReference>
<feature type="compositionally biased region" description="Polar residues" evidence="11">
    <location>
        <begin position="23"/>
        <end position="32"/>
    </location>
</feature>
<dbReference type="Pfam" id="PF00097">
    <property type="entry name" value="zf-C3HC4"/>
    <property type="match status" value="1"/>
</dbReference>
<evidence type="ECO:0000256" key="9">
    <source>
        <dbReference type="PROSITE-ProRule" id="PRU00723"/>
    </source>
</evidence>
<feature type="domain" description="C3H1-type" evidence="13">
    <location>
        <begin position="112"/>
        <end position="138"/>
    </location>
</feature>
<evidence type="ECO:0000256" key="10">
    <source>
        <dbReference type="SAM" id="Coils"/>
    </source>
</evidence>
<dbReference type="PANTHER" id="PTHR11685">
    <property type="entry name" value="RBR FAMILY RING FINGER AND IBR DOMAIN-CONTAINING"/>
    <property type="match status" value="1"/>
</dbReference>
<dbReference type="EMBL" id="JAOTPV010000006">
    <property type="protein sequence ID" value="KAJ4481297.1"/>
    <property type="molecule type" value="Genomic_DNA"/>
</dbReference>
<dbReference type="InterPro" id="IPR036855">
    <property type="entry name" value="Znf_CCCH_sf"/>
</dbReference>
<feature type="region of interest" description="Disordered" evidence="11">
    <location>
        <begin position="152"/>
        <end position="192"/>
    </location>
</feature>
<evidence type="ECO:0000256" key="4">
    <source>
        <dbReference type="ARBA" id="ARBA00022723"/>
    </source>
</evidence>
<dbReference type="Gene3D" id="3.30.40.10">
    <property type="entry name" value="Zinc/RING finger domain, C3HC4 (zinc finger)"/>
    <property type="match status" value="1"/>
</dbReference>
<dbReference type="PROSITE" id="PS00518">
    <property type="entry name" value="ZF_RING_1"/>
    <property type="match status" value="1"/>
</dbReference>
<keyword evidence="6 9" id="KW-0863">Zinc-finger</keyword>
<keyword evidence="5" id="KW-0677">Repeat</keyword>
<evidence type="ECO:0000259" key="13">
    <source>
        <dbReference type="PROSITE" id="PS50103"/>
    </source>
</evidence>
<evidence type="ECO:0000256" key="2">
    <source>
        <dbReference type="ARBA" id="ARBA00012251"/>
    </source>
</evidence>
<sequence length="1060" mass="120557">MSTSPVSTRSRQSRNAGGRNGTHDTPTTESNVATVPALDTKFRSHSEQFQACPFFARGRCRYGDRCRWRHDATTMVATAVNLPSSAPVAASHPEVQSPGFSTQIPNATRAHTLPKPCFAWRKGSCAKGDQCRYAHNQREVPRSNLILRSTADMSSTPILQDPNPTRHKTGFSANQERACDRKRKANQDRERRQELAQLREAAAQRKKEEDLESKRREEEEALAREQLKLHQQALIAEQHRADALVTIQRIPLGSTVVTFGAGARIDCTVPGFETCRVTIRDIPFGVQIHHVRDFLQANLGDDIRESAKQKFHVVSLKRWNQSQEGVILADAEVATDLLLRLNGVTFRGQSLRLDLDESGGLGGMHTRNRGVVSLKISWRDPSSRYVVTYHSQITAEEQRRRFDGTIAFGRKIKVEHNTNRYGVINPGQVLISSLPTSATDDNVRCFFDGMTVRRLSSQALAYSEDDVRLQLKEHIQWHCSSRSITPPEFDEPRPQIHTTTDPVEHTIYVRFDKWDFAKQIHDLLEGQKFSSLGNVSFRLWLPNPIRYEIAVPFTQYEAQVTRWKSLLTDTEDKKDLRMCLKEKPEKEKVFIQVEGTDARAVGMLKVRVENLAAGDKLGLWHRSFCTESGRSFLRVLLNLTKALVVPDWRLKVVKAYGEPAAIEKARKAIMQEIDRLAGLEYTVTLNRDSVRIFAQHGIASLKERFGEDSVSLNISGSPRITIRGGEDAQHALHTLIEQSRNNKILPSGNEGNRSCPICLDEVSVPVQLGCGHDYCTACLHHLFTADVQTFPIVCLGDEVQCREPIALPIIQKFLTEVQFNALLETAFMHHVEKNPEVFKYCPTPDCEQLYRCADGDFPDHESNFCCPSCLSEICTRCHESHEGMSCDERRRARNDQENNEGLNARWAEMTGVKKCPKCSVWIEKTEGCNHISCRCGAHICWRCMGIFDADTIYPHMSTDHGGYGLGDGIIQNFDYDAQAREMRAWNNLANARRIAEDPHQPLYRIDPRRADRLREIAEEEQRENIQIELRRRQQEQRMRDLEATQRRTRQEEGGNWCTIM</sequence>
<proteinExistence type="predicted"/>
<feature type="compositionally biased region" description="Polar residues" evidence="11">
    <location>
        <begin position="1"/>
        <end position="15"/>
    </location>
</feature>
<dbReference type="SUPFAM" id="SSF57850">
    <property type="entry name" value="RING/U-box"/>
    <property type="match status" value="2"/>
</dbReference>
<evidence type="ECO:0000259" key="12">
    <source>
        <dbReference type="PROSITE" id="PS50089"/>
    </source>
</evidence>
<feature type="zinc finger region" description="C3H1-type" evidence="9">
    <location>
        <begin position="112"/>
        <end position="138"/>
    </location>
</feature>
<evidence type="ECO:0000256" key="5">
    <source>
        <dbReference type="ARBA" id="ARBA00022737"/>
    </source>
</evidence>
<reference evidence="15" key="1">
    <citation type="submission" date="2022-08" db="EMBL/GenBank/DDBJ databases">
        <title>A Global Phylogenomic Analysis of the Shiitake Genus Lentinula.</title>
        <authorList>
            <consortium name="DOE Joint Genome Institute"/>
            <person name="Sierra-Patev S."/>
            <person name="Min B."/>
            <person name="Naranjo-Ortiz M."/>
            <person name="Looney B."/>
            <person name="Konkel Z."/>
            <person name="Slot J.C."/>
            <person name="Sakamoto Y."/>
            <person name="Steenwyk J.L."/>
            <person name="Rokas A."/>
            <person name="Carro J."/>
            <person name="Camarero S."/>
            <person name="Ferreira P."/>
            <person name="Molpeceres G."/>
            <person name="Ruiz-Duenas F.J."/>
            <person name="Serrano A."/>
            <person name="Henrissat B."/>
            <person name="Drula E."/>
            <person name="Hughes K.W."/>
            <person name="Mata J.L."/>
            <person name="Ishikawa N.K."/>
            <person name="Vargas-Isla R."/>
            <person name="Ushijima S."/>
            <person name="Smith C.A."/>
            <person name="Ahrendt S."/>
            <person name="Andreopoulos W."/>
            <person name="He G."/>
            <person name="Labutti K."/>
            <person name="Lipzen A."/>
            <person name="Ng V."/>
            <person name="Riley R."/>
            <person name="Sandor L."/>
            <person name="Barry K."/>
            <person name="Martinez A.T."/>
            <person name="Xiao Y."/>
            <person name="Gibbons J.G."/>
            <person name="Terashima K."/>
            <person name="Grigoriev I.V."/>
            <person name="Hibbett D.S."/>
        </authorList>
    </citation>
    <scope>NUCLEOTIDE SEQUENCE</scope>
    <source>
        <strain evidence="15">JLM2183</strain>
    </source>
</reference>
<dbReference type="InterPro" id="IPR044066">
    <property type="entry name" value="TRIAD_supradom"/>
</dbReference>
<evidence type="ECO:0000259" key="14">
    <source>
        <dbReference type="PROSITE" id="PS51873"/>
    </source>
</evidence>
<dbReference type="PROSITE" id="PS50089">
    <property type="entry name" value="ZF_RING_2"/>
    <property type="match status" value="1"/>
</dbReference>
<dbReference type="CDD" id="cd20335">
    <property type="entry name" value="BRcat_RBR"/>
    <property type="match status" value="1"/>
</dbReference>
<dbReference type="GO" id="GO:0008270">
    <property type="term" value="F:zinc ion binding"/>
    <property type="evidence" value="ECO:0007669"/>
    <property type="project" value="UniProtKB-KW"/>
</dbReference>
<feature type="domain" description="C3H1-type" evidence="13">
    <location>
        <begin position="46"/>
        <end position="73"/>
    </location>
</feature>
<evidence type="ECO:0000256" key="8">
    <source>
        <dbReference type="ARBA" id="ARBA00022833"/>
    </source>
</evidence>
<dbReference type="GO" id="GO:0061630">
    <property type="term" value="F:ubiquitin protein ligase activity"/>
    <property type="evidence" value="ECO:0007669"/>
    <property type="project" value="UniProtKB-EC"/>
</dbReference>
<evidence type="ECO:0000256" key="11">
    <source>
        <dbReference type="SAM" id="MobiDB-lite"/>
    </source>
</evidence>
<evidence type="ECO:0000256" key="7">
    <source>
        <dbReference type="ARBA" id="ARBA00022786"/>
    </source>
</evidence>
<evidence type="ECO:0000256" key="6">
    <source>
        <dbReference type="ARBA" id="ARBA00022771"/>
    </source>
</evidence>
<keyword evidence="7" id="KW-0833">Ubl conjugation pathway</keyword>
<comment type="caution">
    <text evidence="15">The sequence shown here is derived from an EMBL/GenBank/DDBJ whole genome shotgun (WGS) entry which is preliminary data.</text>
</comment>
<dbReference type="InterPro" id="IPR002867">
    <property type="entry name" value="IBR_dom"/>
</dbReference>
<dbReference type="Gene3D" id="2.30.30.1190">
    <property type="match status" value="1"/>
</dbReference>
<protein>
    <recommendedName>
        <fullName evidence="2">RBR-type E3 ubiquitin transferase</fullName>
        <ecNumber evidence="2">2.3.2.31</ecNumber>
    </recommendedName>
</protein>
<dbReference type="Gene3D" id="4.10.1000.10">
    <property type="entry name" value="Zinc finger, CCCH-type"/>
    <property type="match status" value="1"/>
</dbReference>
<dbReference type="Pfam" id="PF25585">
    <property type="entry name" value="zf-CCCH_DUS3L"/>
    <property type="match status" value="1"/>
</dbReference>
<dbReference type="InterPro" id="IPR017907">
    <property type="entry name" value="Znf_RING_CS"/>
</dbReference>
<dbReference type="PROSITE" id="PS50103">
    <property type="entry name" value="ZF_C3H1"/>
    <property type="match status" value="2"/>
</dbReference>
<organism evidence="15 16">
    <name type="scientific">Lentinula aciculospora</name>
    <dbReference type="NCBI Taxonomy" id="153920"/>
    <lineage>
        <taxon>Eukaryota</taxon>
        <taxon>Fungi</taxon>
        <taxon>Dikarya</taxon>
        <taxon>Basidiomycota</taxon>
        <taxon>Agaricomycotina</taxon>
        <taxon>Agaricomycetes</taxon>
        <taxon>Agaricomycetidae</taxon>
        <taxon>Agaricales</taxon>
        <taxon>Marasmiineae</taxon>
        <taxon>Omphalotaceae</taxon>
        <taxon>Lentinula</taxon>
    </lineage>
</organism>
<dbReference type="OrthoDB" id="1431934at2759"/>
<keyword evidence="4 9" id="KW-0479">Metal-binding</keyword>
<dbReference type="AlphaFoldDB" id="A0A9W9AG54"/>
<evidence type="ECO:0000313" key="15">
    <source>
        <dbReference type="EMBL" id="KAJ4481297.1"/>
    </source>
</evidence>
<keyword evidence="16" id="KW-1185">Reference proteome</keyword>
<dbReference type="Pfam" id="PF01485">
    <property type="entry name" value="IBR"/>
    <property type="match status" value="1"/>
</dbReference>
<evidence type="ECO:0000313" key="16">
    <source>
        <dbReference type="Proteomes" id="UP001150266"/>
    </source>
</evidence>
<dbReference type="InterPro" id="IPR018957">
    <property type="entry name" value="Znf_C3HC4_RING-type"/>
</dbReference>
<dbReference type="InterPro" id="IPR013083">
    <property type="entry name" value="Znf_RING/FYVE/PHD"/>
</dbReference>
<dbReference type="SUPFAM" id="SSF90229">
    <property type="entry name" value="CCCH zinc finger"/>
    <property type="match status" value="2"/>
</dbReference>
<keyword evidence="3" id="KW-0808">Transferase</keyword>
<feature type="zinc finger region" description="C3H1-type" evidence="9">
    <location>
        <begin position="46"/>
        <end position="73"/>
    </location>
</feature>
<dbReference type="PROSITE" id="PS51873">
    <property type="entry name" value="TRIAD"/>
    <property type="match status" value="1"/>
</dbReference>
<evidence type="ECO:0000256" key="1">
    <source>
        <dbReference type="ARBA" id="ARBA00001798"/>
    </source>
</evidence>
<name>A0A9W9AG54_9AGAR</name>
<dbReference type="InterPro" id="IPR031127">
    <property type="entry name" value="E3_UB_ligase_RBR"/>
</dbReference>
<dbReference type="Proteomes" id="UP001150266">
    <property type="component" value="Unassembled WGS sequence"/>
</dbReference>
<dbReference type="Gene3D" id="1.20.120.1750">
    <property type="match status" value="1"/>
</dbReference>
<dbReference type="CDD" id="cd16449">
    <property type="entry name" value="RING-HC"/>
    <property type="match status" value="1"/>
</dbReference>
<dbReference type="GO" id="GO:0016567">
    <property type="term" value="P:protein ubiquitination"/>
    <property type="evidence" value="ECO:0007669"/>
    <property type="project" value="InterPro"/>
</dbReference>
<evidence type="ECO:0000256" key="3">
    <source>
        <dbReference type="ARBA" id="ARBA00022679"/>
    </source>
</evidence>
<accession>A0A9W9AG54</accession>
<dbReference type="Pfam" id="PF22191">
    <property type="entry name" value="IBR_1"/>
    <property type="match status" value="1"/>
</dbReference>
<keyword evidence="8 9" id="KW-0862">Zinc</keyword>
<keyword evidence="10" id="KW-0175">Coiled coil</keyword>
<dbReference type="SMART" id="SM00356">
    <property type="entry name" value="ZnF_C3H1"/>
    <property type="match status" value="2"/>
</dbReference>
<feature type="domain" description="RING-type" evidence="12">
    <location>
        <begin position="755"/>
        <end position="794"/>
    </location>
</feature>